<sequence length="135" mass="15230">MDREERGALQSILADKEIIIKPADKGGATVIMDRFMYQKKINHILEQAVVSVIINKKTQQFLIKSDPIIPVFYTLPKIHKRLDNPPGRPIVASTDSILSPLYILLEKVLAPLVKNTLSFICIQGISSIPLRKWVN</sequence>
<protein>
    <recommendedName>
        <fullName evidence="3">Reverse transcriptase</fullName>
    </recommendedName>
</protein>
<keyword evidence="2" id="KW-1185">Reference proteome</keyword>
<gene>
    <name evidence="1" type="ORF">RIMI_LOCUS8518021</name>
</gene>
<name>A0ABN9LEX9_9NEOB</name>
<proteinExistence type="predicted"/>
<dbReference type="EMBL" id="CAUEEQ010016965">
    <property type="protein sequence ID" value="CAJ0940330.1"/>
    <property type="molecule type" value="Genomic_DNA"/>
</dbReference>
<comment type="caution">
    <text evidence="1">The sequence shown here is derived from an EMBL/GenBank/DDBJ whole genome shotgun (WGS) entry which is preliminary data.</text>
</comment>
<evidence type="ECO:0000313" key="2">
    <source>
        <dbReference type="Proteomes" id="UP001176940"/>
    </source>
</evidence>
<evidence type="ECO:0008006" key="3">
    <source>
        <dbReference type="Google" id="ProtNLM"/>
    </source>
</evidence>
<reference evidence="1" key="1">
    <citation type="submission" date="2023-07" db="EMBL/GenBank/DDBJ databases">
        <authorList>
            <person name="Stuckert A."/>
        </authorList>
    </citation>
    <scope>NUCLEOTIDE SEQUENCE</scope>
</reference>
<evidence type="ECO:0000313" key="1">
    <source>
        <dbReference type="EMBL" id="CAJ0940330.1"/>
    </source>
</evidence>
<organism evidence="1 2">
    <name type="scientific">Ranitomeya imitator</name>
    <name type="common">mimic poison frog</name>
    <dbReference type="NCBI Taxonomy" id="111125"/>
    <lineage>
        <taxon>Eukaryota</taxon>
        <taxon>Metazoa</taxon>
        <taxon>Chordata</taxon>
        <taxon>Craniata</taxon>
        <taxon>Vertebrata</taxon>
        <taxon>Euteleostomi</taxon>
        <taxon>Amphibia</taxon>
        <taxon>Batrachia</taxon>
        <taxon>Anura</taxon>
        <taxon>Neobatrachia</taxon>
        <taxon>Hyloidea</taxon>
        <taxon>Dendrobatidae</taxon>
        <taxon>Dendrobatinae</taxon>
        <taxon>Ranitomeya</taxon>
    </lineage>
</organism>
<accession>A0ABN9LEX9</accession>
<dbReference type="Proteomes" id="UP001176940">
    <property type="component" value="Unassembled WGS sequence"/>
</dbReference>